<dbReference type="AlphaFoldDB" id="A0A6B8KLI1"/>
<dbReference type="InterPro" id="IPR011991">
    <property type="entry name" value="ArsR-like_HTH"/>
</dbReference>
<evidence type="ECO:0000259" key="5">
    <source>
        <dbReference type="PROSITE" id="PS50987"/>
    </source>
</evidence>
<dbReference type="KEGG" id="mhey:H2LOC_001080"/>
<dbReference type="SUPFAM" id="SSF46785">
    <property type="entry name" value="Winged helix' DNA-binding domain"/>
    <property type="match status" value="1"/>
</dbReference>
<dbReference type="InterPro" id="IPR036388">
    <property type="entry name" value="WH-like_DNA-bd_sf"/>
</dbReference>
<dbReference type="PANTHER" id="PTHR33154:SF28">
    <property type="entry name" value="HTH-TYPE TRANSCRIPTIONAL REGULATOR YGAV-RELATED"/>
    <property type="match status" value="1"/>
</dbReference>
<feature type="region of interest" description="Disordered" evidence="4">
    <location>
        <begin position="74"/>
        <end position="100"/>
    </location>
</feature>
<keyword evidence="7" id="KW-1185">Reference proteome</keyword>
<dbReference type="PANTHER" id="PTHR33154">
    <property type="entry name" value="TRANSCRIPTIONAL REGULATOR, ARSR FAMILY"/>
    <property type="match status" value="1"/>
</dbReference>
<protein>
    <submittedName>
        <fullName evidence="6">Metalloregulator ArsR/SmtB family transcription factor</fullName>
    </submittedName>
</protein>
<feature type="domain" description="HTH arsR-type" evidence="5">
    <location>
        <begin position="1"/>
        <end position="73"/>
    </location>
</feature>
<feature type="compositionally biased region" description="Low complexity" evidence="4">
    <location>
        <begin position="82"/>
        <end position="91"/>
    </location>
</feature>
<gene>
    <name evidence="6" type="ORF">H2LOC_001080</name>
</gene>
<dbReference type="InterPro" id="IPR051081">
    <property type="entry name" value="HTH_MetalResp_TranReg"/>
</dbReference>
<accession>A0A6B8KLI1</accession>
<sequence length="100" mass="10936">MILCELLAGERSVASLQSSVDLSQSSLSQHLARLRKDALVKTRRESQTIHYSLADDNVVAMMALLNDLFCTGKGKSARDARPMASGSPRSSSRSRRASRE</sequence>
<evidence type="ECO:0000313" key="7">
    <source>
        <dbReference type="Proteomes" id="UP000309061"/>
    </source>
</evidence>
<dbReference type="NCBIfam" id="NF033788">
    <property type="entry name" value="HTH_metalloreg"/>
    <property type="match status" value="1"/>
</dbReference>
<evidence type="ECO:0000256" key="2">
    <source>
        <dbReference type="ARBA" id="ARBA00023125"/>
    </source>
</evidence>
<evidence type="ECO:0000313" key="6">
    <source>
        <dbReference type="EMBL" id="QGM47895.1"/>
    </source>
</evidence>
<dbReference type="Gene3D" id="1.10.10.10">
    <property type="entry name" value="Winged helix-like DNA-binding domain superfamily/Winged helix DNA-binding domain"/>
    <property type="match status" value="1"/>
</dbReference>
<dbReference type="InterPro" id="IPR036390">
    <property type="entry name" value="WH_DNA-bd_sf"/>
</dbReference>
<keyword evidence="3" id="KW-0804">Transcription</keyword>
<dbReference type="EMBL" id="CP046052">
    <property type="protein sequence ID" value="QGM47895.1"/>
    <property type="molecule type" value="Genomic_DNA"/>
</dbReference>
<name>A0A6B8KLI1_9HYPH</name>
<dbReference type="OrthoDB" id="194599at2"/>
<dbReference type="SMART" id="SM00418">
    <property type="entry name" value="HTH_ARSR"/>
    <property type="match status" value="1"/>
</dbReference>
<dbReference type="GO" id="GO:0003700">
    <property type="term" value="F:DNA-binding transcription factor activity"/>
    <property type="evidence" value="ECO:0007669"/>
    <property type="project" value="InterPro"/>
</dbReference>
<dbReference type="Proteomes" id="UP000309061">
    <property type="component" value="Chromosome"/>
</dbReference>
<reference evidence="6 7" key="1">
    <citation type="submission" date="2019-11" db="EMBL/GenBank/DDBJ databases">
        <title>The genome sequence of Methylocystis heyeri.</title>
        <authorList>
            <person name="Oshkin I.Y."/>
            <person name="Miroshnikov K."/>
            <person name="Dedysh S.N."/>
        </authorList>
    </citation>
    <scope>NUCLEOTIDE SEQUENCE [LARGE SCALE GENOMIC DNA]</scope>
    <source>
        <strain evidence="6 7">H2</strain>
    </source>
</reference>
<organism evidence="6 7">
    <name type="scientific">Methylocystis heyeri</name>
    <dbReference type="NCBI Taxonomy" id="391905"/>
    <lineage>
        <taxon>Bacteria</taxon>
        <taxon>Pseudomonadati</taxon>
        <taxon>Pseudomonadota</taxon>
        <taxon>Alphaproteobacteria</taxon>
        <taxon>Hyphomicrobiales</taxon>
        <taxon>Methylocystaceae</taxon>
        <taxon>Methylocystis</taxon>
    </lineage>
</organism>
<proteinExistence type="predicted"/>
<dbReference type="PROSITE" id="PS50987">
    <property type="entry name" value="HTH_ARSR_2"/>
    <property type="match status" value="1"/>
</dbReference>
<keyword evidence="2" id="KW-0238">DNA-binding</keyword>
<evidence type="ECO:0000256" key="3">
    <source>
        <dbReference type="ARBA" id="ARBA00023163"/>
    </source>
</evidence>
<dbReference type="InterPro" id="IPR001845">
    <property type="entry name" value="HTH_ArsR_DNA-bd_dom"/>
</dbReference>
<keyword evidence="1" id="KW-0805">Transcription regulation</keyword>
<dbReference type="Pfam" id="PF01022">
    <property type="entry name" value="HTH_5"/>
    <property type="match status" value="1"/>
</dbReference>
<evidence type="ECO:0000256" key="1">
    <source>
        <dbReference type="ARBA" id="ARBA00023015"/>
    </source>
</evidence>
<dbReference type="GO" id="GO:0003677">
    <property type="term" value="F:DNA binding"/>
    <property type="evidence" value="ECO:0007669"/>
    <property type="project" value="UniProtKB-KW"/>
</dbReference>
<evidence type="ECO:0000256" key="4">
    <source>
        <dbReference type="SAM" id="MobiDB-lite"/>
    </source>
</evidence>
<dbReference type="CDD" id="cd00090">
    <property type="entry name" value="HTH_ARSR"/>
    <property type="match status" value="1"/>
</dbReference>